<dbReference type="NCBIfam" id="TIGR03587">
    <property type="entry name" value="Pse_Me-ase"/>
    <property type="match status" value="1"/>
</dbReference>
<evidence type="ECO:0000313" key="3">
    <source>
        <dbReference type="Proteomes" id="UP000622580"/>
    </source>
</evidence>
<dbReference type="InterPro" id="IPR029063">
    <property type="entry name" value="SAM-dependent_MTases_sf"/>
</dbReference>
<dbReference type="EMBL" id="JAGSGD010000003">
    <property type="protein sequence ID" value="MBR7621798.1"/>
    <property type="molecule type" value="Genomic_DNA"/>
</dbReference>
<dbReference type="Proteomes" id="UP000622580">
    <property type="component" value="Unassembled WGS sequence"/>
</dbReference>
<dbReference type="Gene3D" id="3.40.50.150">
    <property type="entry name" value="Vaccinia Virus protein VP39"/>
    <property type="match status" value="1"/>
</dbReference>
<keyword evidence="3" id="KW-1185">Reference proteome</keyword>
<evidence type="ECO:0000313" key="2">
    <source>
        <dbReference type="EMBL" id="MBR7621798.1"/>
    </source>
</evidence>
<protein>
    <submittedName>
        <fullName evidence="2">Methyltransferase type 11</fullName>
    </submittedName>
</protein>
<reference evidence="2" key="1">
    <citation type="submission" date="2021-04" db="EMBL/GenBank/DDBJ databases">
        <title>Draft genome assembly of strain Phenylobacterium sp. 20VBR1 using MiniION and Illumina platforms.</title>
        <authorList>
            <person name="Thomas F.A."/>
            <person name="Krishnan K.P."/>
            <person name="Sinha R.K."/>
        </authorList>
    </citation>
    <scope>NUCLEOTIDE SEQUENCE</scope>
    <source>
        <strain evidence="2">20VBR1</strain>
    </source>
</reference>
<feature type="domain" description="Methyltransferase type 11" evidence="1">
    <location>
        <begin position="54"/>
        <end position="141"/>
    </location>
</feature>
<accession>A0A941HY98</accession>
<evidence type="ECO:0000259" key="1">
    <source>
        <dbReference type="Pfam" id="PF08241"/>
    </source>
</evidence>
<gene>
    <name evidence="2" type="ORF">JKL49_20575</name>
</gene>
<sequence>MAPEPKALSAWSGEFGDRYTERSGASADVVRGRARVWAEVLSKMDGDMPGSAIEVGPNLGLNLLGISALCDMELWAIEPNASARERLVADGVLPADRVIEGFGHAIPMADKAVDMAFTAGVLIHVDPSLLEATMREVHRVAAKYVFCSEYFSPKPEAIPYRGEEGLLFKNDFGGLYLDMFPDLVLVDYGFFWKRTTVMDNSTWWLFRKV</sequence>
<dbReference type="SUPFAM" id="SSF53335">
    <property type="entry name" value="S-adenosyl-L-methionine-dependent methyltransferases"/>
    <property type="match status" value="1"/>
</dbReference>
<keyword evidence="2" id="KW-0489">Methyltransferase</keyword>
<dbReference type="RefSeq" id="WP_215343314.1">
    <property type="nucleotide sequence ID" value="NZ_JAGSGD010000003.1"/>
</dbReference>
<dbReference type="InterPro" id="IPR020027">
    <property type="entry name" value="Pseudamin_synth-assoc_MeTrfase"/>
</dbReference>
<name>A0A941HY98_9CAUL</name>
<dbReference type="GO" id="GO:0008757">
    <property type="term" value="F:S-adenosylmethionine-dependent methyltransferase activity"/>
    <property type="evidence" value="ECO:0007669"/>
    <property type="project" value="InterPro"/>
</dbReference>
<dbReference type="AlphaFoldDB" id="A0A941HY98"/>
<organism evidence="2 3">
    <name type="scientific">Phenylobacterium glaciei</name>
    <dbReference type="NCBI Taxonomy" id="2803784"/>
    <lineage>
        <taxon>Bacteria</taxon>
        <taxon>Pseudomonadati</taxon>
        <taxon>Pseudomonadota</taxon>
        <taxon>Alphaproteobacteria</taxon>
        <taxon>Caulobacterales</taxon>
        <taxon>Caulobacteraceae</taxon>
        <taxon>Phenylobacterium</taxon>
    </lineage>
</organism>
<comment type="caution">
    <text evidence="2">The sequence shown here is derived from an EMBL/GenBank/DDBJ whole genome shotgun (WGS) entry which is preliminary data.</text>
</comment>
<dbReference type="GO" id="GO:0032259">
    <property type="term" value="P:methylation"/>
    <property type="evidence" value="ECO:0007669"/>
    <property type="project" value="UniProtKB-KW"/>
</dbReference>
<proteinExistence type="predicted"/>
<dbReference type="InterPro" id="IPR013216">
    <property type="entry name" value="Methyltransf_11"/>
</dbReference>
<keyword evidence="2" id="KW-0808">Transferase</keyword>
<dbReference type="Pfam" id="PF08241">
    <property type="entry name" value="Methyltransf_11"/>
    <property type="match status" value="1"/>
</dbReference>